<evidence type="ECO:0000313" key="1">
    <source>
        <dbReference type="EMBL" id="EHC87670.1"/>
    </source>
</evidence>
<name>A0A6C8GX56_SALET</name>
<accession>A0A6C8GX56</accession>
<dbReference type="EMBL" id="AFCV01001120">
    <property type="protein sequence ID" value="EHC87670.1"/>
    <property type="molecule type" value="Genomic_DNA"/>
</dbReference>
<protein>
    <submittedName>
        <fullName evidence="1">Fimbriae usher protein StcC</fullName>
    </submittedName>
</protein>
<organism evidence="1 2">
    <name type="scientific">Salmonella enterica subsp. enterica serovar Uganda str. R8-3404</name>
    <dbReference type="NCBI Taxonomy" id="913083"/>
    <lineage>
        <taxon>Bacteria</taxon>
        <taxon>Pseudomonadati</taxon>
        <taxon>Pseudomonadota</taxon>
        <taxon>Gammaproteobacteria</taxon>
        <taxon>Enterobacterales</taxon>
        <taxon>Enterobacteriaceae</taxon>
        <taxon>Salmonella</taxon>
    </lineage>
</organism>
<proteinExistence type="predicted"/>
<dbReference type="Proteomes" id="UP000003915">
    <property type="component" value="Unassembled WGS sequence"/>
</dbReference>
<evidence type="ECO:0000313" key="2">
    <source>
        <dbReference type="Proteomes" id="UP000003915"/>
    </source>
</evidence>
<sequence>MGIVGQGSQLFIRTNDIPPEVSVPVDKEQGLSCSITFGKTVDESKVYICR</sequence>
<gene>
    <name evidence="1" type="ORF">LTSEUGA_4472</name>
</gene>
<dbReference type="AlphaFoldDB" id="A0A6C8GX56"/>
<comment type="caution">
    <text evidence="1">The sequence shown here is derived from an EMBL/GenBank/DDBJ whole genome shotgun (WGS) entry which is preliminary data.</text>
</comment>
<reference evidence="1 2" key="1">
    <citation type="journal article" date="2011" name="BMC Genomics">
        <title>Genome sequencing reveals diversification of virulence factor content and possible host adaptation in distinct subpopulations of Salmonella enterica.</title>
        <authorList>
            <person name="den Bakker H.C."/>
            <person name="Moreno Switt A.I."/>
            <person name="Govoni G."/>
            <person name="Cummings C.A."/>
            <person name="Ranieri M.L."/>
            <person name="Degoricija L."/>
            <person name="Hoelzer K."/>
            <person name="Rodriguez-Rivera L.D."/>
            <person name="Brown S."/>
            <person name="Bolchacova E."/>
            <person name="Furtado M.R."/>
            <person name="Wiedmann M."/>
        </authorList>
    </citation>
    <scope>NUCLEOTIDE SEQUENCE [LARGE SCALE GENOMIC DNA]</scope>
    <source>
        <strain evidence="1 2">R8-3404</strain>
    </source>
</reference>